<feature type="compositionally biased region" description="Basic and acidic residues" evidence="1">
    <location>
        <begin position="43"/>
        <end position="54"/>
    </location>
</feature>
<accession>A0ABQ5CMR9</accession>
<feature type="region of interest" description="Disordered" evidence="1">
    <location>
        <begin position="38"/>
        <end position="73"/>
    </location>
</feature>
<name>A0ABQ5CMR9_9ASTR</name>
<dbReference type="Proteomes" id="UP001151760">
    <property type="component" value="Unassembled WGS sequence"/>
</dbReference>
<protein>
    <recommendedName>
        <fullName evidence="4">Reverse transcriptase domain-containing protein</fullName>
    </recommendedName>
</protein>
<evidence type="ECO:0000313" key="2">
    <source>
        <dbReference type="EMBL" id="GJT28365.1"/>
    </source>
</evidence>
<gene>
    <name evidence="2" type="ORF">Tco_0908640</name>
</gene>
<organism evidence="2 3">
    <name type="scientific">Tanacetum coccineum</name>
    <dbReference type="NCBI Taxonomy" id="301880"/>
    <lineage>
        <taxon>Eukaryota</taxon>
        <taxon>Viridiplantae</taxon>
        <taxon>Streptophyta</taxon>
        <taxon>Embryophyta</taxon>
        <taxon>Tracheophyta</taxon>
        <taxon>Spermatophyta</taxon>
        <taxon>Magnoliopsida</taxon>
        <taxon>eudicotyledons</taxon>
        <taxon>Gunneridae</taxon>
        <taxon>Pentapetalae</taxon>
        <taxon>asterids</taxon>
        <taxon>campanulids</taxon>
        <taxon>Asterales</taxon>
        <taxon>Asteraceae</taxon>
        <taxon>Asteroideae</taxon>
        <taxon>Anthemideae</taxon>
        <taxon>Anthemidinae</taxon>
        <taxon>Tanacetum</taxon>
    </lineage>
</organism>
<comment type="caution">
    <text evidence="2">The sequence shown here is derived from an EMBL/GenBank/DDBJ whole genome shotgun (WGS) entry which is preliminary data.</text>
</comment>
<evidence type="ECO:0000256" key="1">
    <source>
        <dbReference type="SAM" id="MobiDB-lite"/>
    </source>
</evidence>
<keyword evidence="3" id="KW-1185">Reference proteome</keyword>
<sequence>MPPKRNIDINDVYDRIMARMEERLDQFVDQFVDRMNDMMNPRRRGDRDGRRGEGEELEYPFFESDDSSSDEWRDHDMAGDDYEGPLVFDDDQYKEESMPFYDTDFEDVIEEEEGFVRKKGFGVLDGVVLTTPSKGVEAFALFLAVCAKILLIIDIRLNNDCWKKYFYLPVTLVSEPKFLIKMPPMRNRDINDIYDRIMARMEERLDQFVESS</sequence>
<evidence type="ECO:0008006" key="4">
    <source>
        <dbReference type="Google" id="ProtNLM"/>
    </source>
</evidence>
<reference evidence="2" key="1">
    <citation type="journal article" date="2022" name="Int. J. Mol. Sci.">
        <title>Draft Genome of Tanacetum Coccineum: Genomic Comparison of Closely Related Tanacetum-Family Plants.</title>
        <authorList>
            <person name="Yamashiro T."/>
            <person name="Shiraishi A."/>
            <person name="Nakayama K."/>
            <person name="Satake H."/>
        </authorList>
    </citation>
    <scope>NUCLEOTIDE SEQUENCE</scope>
</reference>
<reference evidence="2" key="2">
    <citation type="submission" date="2022-01" db="EMBL/GenBank/DDBJ databases">
        <authorList>
            <person name="Yamashiro T."/>
            <person name="Shiraishi A."/>
            <person name="Satake H."/>
            <person name="Nakayama K."/>
        </authorList>
    </citation>
    <scope>NUCLEOTIDE SEQUENCE</scope>
</reference>
<evidence type="ECO:0000313" key="3">
    <source>
        <dbReference type="Proteomes" id="UP001151760"/>
    </source>
</evidence>
<feature type="compositionally biased region" description="Acidic residues" evidence="1">
    <location>
        <begin position="55"/>
        <end position="69"/>
    </location>
</feature>
<dbReference type="EMBL" id="BQNB010014454">
    <property type="protein sequence ID" value="GJT28365.1"/>
    <property type="molecule type" value="Genomic_DNA"/>
</dbReference>
<proteinExistence type="predicted"/>